<name>A0A699KP02_TANCI</name>
<feature type="region of interest" description="Disordered" evidence="1">
    <location>
        <begin position="1"/>
        <end position="28"/>
    </location>
</feature>
<protein>
    <recommendedName>
        <fullName evidence="3">Reverse transcriptase domain-containing protein</fullName>
    </recommendedName>
</protein>
<feature type="region of interest" description="Disordered" evidence="1">
    <location>
        <begin position="67"/>
        <end position="89"/>
    </location>
</feature>
<proteinExistence type="predicted"/>
<evidence type="ECO:0000256" key="1">
    <source>
        <dbReference type="SAM" id="MobiDB-lite"/>
    </source>
</evidence>
<feature type="non-terminal residue" evidence="2">
    <location>
        <position position="387"/>
    </location>
</feature>
<reference evidence="2" key="1">
    <citation type="journal article" date="2019" name="Sci. Rep.">
        <title>Draft genome of Tanacetum cinerariifolium, the natural source of mosquito coil.</title>
        <authorList>
            <person name="Yamashiro T."/>
            <person name="Shiraishi A."/>
            <person name="Satake H."/>
            <person name="Nakayama K."/>
        </authorList>
    </citation>
    <scope>NUCLEOTIDE SEQUENCE</scope>
</reference>
<evidence type="ECO:0008006" key="3">
    <source>
        <dbReference type="Google" id="ProtNLM"/>
    </source>
</evidence>
<gene>
    <name evidence="2" type="ORF">Tci_672095</name>
</gene>
<feature type="compositionally biased region" description="Polar residues" evidence="1">
    <location>
        <begin position="1"/>
        <end position="12"/>
    </location>
</feature>
<dbReference type="EMBL" id="BKCJ010530970">
    <property type="protein sequence ID" value="GFB00124.1"/>
    <property type="molecule type" value="Genomic_DNA"/>
</dbReference>
<sequence length="387" mass="43087">MNHDSYNSNSLGFDQPQPPQSPNNHPIFNAHNDPLISQTTLNEQMTQLTSMCEIFCQFVQKKQEEERIEDEQAAKAQTGKLFDDEESSNSLKDNIISELPPYSAITPDEPVLSTEEPDISLSMGDEHLDTIPVTESDEFIKSGVETLIPIPSESEGIPEHVCDVHSHDNSSPLDVSKDTIEDLFESNEEFSSTDDDSFSLDNIDYVEASPLDSELVSSEVMEIVILEVGGIKASTDNPIPYHDPFISGTPLNLTPSGESEFFSEVDAFLAIEDESTSSQFPKSDLDPEEDMLLFEAFLNDDHSSNSQTKSSSTSLLEEARTFDNSLPEVTTFSHDPYDAECEFDDQSYSNEDVLEKIVSLFDEFAGELTLLKSIPPRIDETDCHPEE</sequence>
<comment type="caution">
    <text evidence="2">The sequence shown here is derived from an EMBL/GenBank/DDBJ whole genome shotgun (WGS) entry which is preliminary data.</text>
</comment>
<organism evidence="2">
    <name type="scientific">Tanacetum cinerariifolium</name>
    <name type="common">Dalmatian daisy</name>
    <name type="synonym">Chrysanthemum cinerariifolium</name>
    <dbReference type="NCBI Taxonomy" id="118510"/>
    <lineage>
        <taxon>Eukaryota</taxon>
        <taxon>Viridiplantae</taxon>
        <taxon>Streptophyta</taxon>
        <taxon>Embryophyta</taxon>
        <taxon>Tracheophyta</taxon>
        <taxon>Spermatophyta</taxon>
        <taxon>Magnoliopsida</taxon>
        <taxon>eudicotyledons</taxon>
        <taxon>Gunneridae</taxon>
        <taxon>Pentapetalae</taxon>
        <taxon>asterids</taxon>
        <taxon>campanulids</taxon>
        <taxon>Asterales</taxon>
        <taxon>Asteraceae</taxon>
        <taxon>Asteroideae</taxon>
        <taxon>Anthemideae</taxon>
        <taxon>Anthemidinae</taxon>
        <taxon>Tanacetum</taxon>
    </lineage>
</organism>
<accession>A0A699KP02</accession>
<dbReference type="AlphaFoldDB" id="A0A699KP02"/>
<evidence type="ECO:0000313" key="2">
    <source>
        <dbReference type="EMBL" id="GFB00124.1"/>
    </source>
</evidence>